<dbReference type="FunFam" id="3.30.420.10:FF:000002">
    <property type="entry name" value="Crossover junction endodeoxyribonuclease RuvC"/>
    <property type="match status" value="1"/>
</dbReference>
<organism evidence="15 16">
    <name type="scientific">Candidatus Ryanbacteria bacterium RIFCSPHIGHO2_01_FULL_48_27</name>
    <dbReference type="NCBI Taxonomy" id="1802115"/>
    <lineage>
        <taxon>Bacteria</taxon>
        <taxon>Candidatus Ryaniibacteriota</taxon>
    </lineage>
</organism>
<proteinExistence type="inferred from homology"/>
<keyword evidence="6 13" id="KW-0227">DNA damage</keyword>
<dbReference type="GO" id="GO:0006310">
    <property type="term" value="P:DNA recombination"/>
    <property type="evidence" value="ECO:0007669"/>
    <property type="project" value="UniProtKB-UniRule"/>
</dbReference>
<feature type="active site" evidence="13">
    <location>
        <position position="72"/>
    </location>
</feature>
<dbReference type="CDD" id="cd16962">
    <property type="entry name" value="RuvC"/>
    <property type="match status" value="1"/>
</dbReference>
<evidence type="ECO:0000256" key="7">
    <source>
        <dbReference type="ARBA" id="ARBA00022801"/>
    </source>
</evidence>
<dbReference type="Gene3D" id="3.30.420.10">
    <property type="entry name" value="Ribonuclease H-like superfamily/Ribonuclease H"/>
    <property type="match status" value="1"/>
</dbReference>
<evidence type="ECO:0000256" key="12">
    <source>
        <dbReference type="ARBA" id="ARBA00029354"/>
    </source>
</evidence>
<dbReference type="PANTHER" id="PTHR30194">
    <property type="entry name" value="CROSSOVER JUNCTION ENDODEOXYRIBONUCLEASE RUVC"/>
    <property type="match status" value="1"/>
</dbReference>
<dbReference type="InterPro" id="IPR020563">
    <property type="entry name" value="X-over_junc_endoDNase_Mg_BS"/>
</dbReference>
<keyword evidence="8 13" id="KW-0460">Magnesium</keyword>
<keyword evidence="11 13" id="KW-0234">DNA repair</keyword>
<dbReference type="Proteomes" id="UP000177785">
    <property type="component" value="Unassembled WGS sequence"/>
</dbReference>
<comment type="function">
    <text evidence="13">The RuvA-RuvB-RuvC complex processes Holliday junction (HJ) DNA during genetic recombination and DNA repair. Endonuclease that resolves HJ intermediates. Cleaves cruciform DNA by making single-stranded nicks across the HJ at symmetrical positions within the homologous arms, yielding a 5'-phosphate and a 3'-hydroxyl group; requires a central core of homology in the junction. The consensus cleavage sequence is 5'-(A/T)TT(C/G)-3'. Cleavage occurs on the 3'-side of the TT dinucleotide at the point of strand exchange. HJ branch migration catalyzed by RuvA-RuvB allows RuvC to scan DNA until it finds its consensus sequence, where it cleaves and resolves the cruciform DNA.</text>
</comment>
<dbReference type="InterPro" id="IPR002176">
    <property type="entry name" value="X-over_junc_endoDNase_RuvC"/>
</dbReference>
<dbReference type="GO" id="GO:0003677">
    <property type="term" value="F:DNA binding"/>
    <property type="evidence" value="ECO:0007669"/>
    <property type="project" value="UniProtKB-KW"/>
</dbReference>
<feature type="binding site" evidence="13">
    <location>
        <position position="72"/>
    </location>
    <ligand>
        <name>Mg(2+)</name>
        <dbReference type="ChEBI" id="CHEBI:18420"/>
        <label>2</label>
    </ligand>
</feature>
<comment type="subunit">
    <text evidence="13">Homodimer which binds Holliday junction (HJ) DNA. The HJ becomes 2-fold symmetrical on binding to RuvC with unstacked arms; it has a different conformation from HJ DNA in complex with RuvA. In the full resolvosome a probable DNA-RuvA(4)-RuvB(12)-RuvC(2) complex forms which resolves the HJ.</text>
</comment>
<dbReference type="STRING" id="1802115.A2756_06335"/>
<evidence type="ECO:0000256" key="10">
    <source>
        <dbReference type="ARBA" id="ARBA00023172"/>
    </source>
</evidence>
<dbReference type="PRINTS" id="PR00696">
    <property type="entry name" value="RSOLVASERUVC"/>
</dbReference>
<reference evidence="15 16" key="1">
    <citation type="journal article" date="2016" name="Nat. Commun.">
        <title>Thousands of microbial genomes shed light on interconnected biogeochemical processes in an aquifer system.</title>
        <authorList>
            <person name="Anantharaman K."/>
            <person name="Brown C.T."/>
            <person name="Hug L.A."/>
            <person name="Sharon I."/>
            <person name="Castelle C.J."/>
            <person name="Probst A.J."/>
            <person name="Thomas B.C."/>
            <person name="Singh A."/>
            <person name="Wilkins M.J."/>
            <person name="Karaoz U."/>
            <person name="Brodie E.L."/>
            <person name="Williams K.H."/>
            <person name="Hubbard S.S."/>
            <person name="Banfield J.F."/>
        </authorList>
    </citation>
    <scope>NUCLEOTIDE SEQUENCE [LARGE SCALE GENOMIC DNA]</scope>
</reference>
<dbReference type="GO" id="GO:0000287">
    <property type="term" value="F:magnesium ion binding"/>
    <property type="evidence" value="ECO:0007669"/>
    <property type="project" value="UniProtKB-UniRule"/>
</dbReference>
<keyword evidence="7 13" id="KW-0378">Hydrolase</keyword>
<name>A0A1G2G7N4_9BACT</name>
<dbReference type="PROSITE" id="PS01321">
    <property type="entry name" value="RUVC"/>
    <property type="match status" value="1"/>
</dbReference>
<evidence type="ECO:0000256" key="13">
    <source>
        <dbReference type="HAMAP-Rule" id="MF_00034"/>
    </source>
</evidence>
<evidence type="ECO:0000256" key="2">
    <source>
        <dbReference type="ARBA" id="ARBA00022490"/>
    </source>
</evidence>
<dbReference type="GO" id="GO:0048476">
    <property type="term" value="C:Holliday junction resolvase complex"/>
    <property type="evidence" value="ECO:0007669"/>
    <property type="project" value="UniProtKB-UniRule"/>
</dbReference>
<evidence type="ECO:0000256" key="6">
    <source>
        <dbReference type="ARBA" id="ARBA00022763"/>
    </source>
</evidence>
<keyword evidence="5 13" id="KW-0255">Endonuclease</keyword>
<dbReference type="AlphaFoldDB" id="A0A1G2G7N4"/>
<dbReference type="PANTHER" id="PTHR30194:SF3">
    <property type="entry name" value="CROSSOVER JUNCTION ENDODEOXYRIBONUCLEASE RUVC"/>
    <property type="match status" value="1"/>
</dbReference>
<feature type="active site" evidence="13">
    <location>
        <position position="12"/>
    </location>
</feature>
<feature type="binding site" evidence="13">
    <location>
        <position position="145"/>
    </location>
    <ligand>
        <name>Mg(2+)</name>
        <dbReference type="ChEBI" id="CHEBI:18420"/>
        <label>1</label>
    </ligand>
</feature>
<dbReference type="Pfam" id="PF02075">
    <property type="entry name" value="RuvC"/>
    <property type="match status" value="1"/>
</dbReference>
<accession>A0A1G2G7N4</accession>
<dbReference type="GO" id="GO:0006281">
    <property type="term" value="P:DNA repair"/>
    <property type="evidence" value="ECO:0007669"/>
    <property type="project" value="UniProtKB-UniRule"/>
</dbReference>
<keyword evidence="9 13" id="KW-0238">DNA-binding</keyword>
<dbReference type="EMBL" id="MHNL01000001">
    <property type="protein sequence ID" value="OGZ46193.1"/>
    <property type="molecule type" value="Genomic_DNA"/>
</dbReference>
<evidence type="ECO:0000256" key="5">
    <source>
        <dbReference type="ARBA" id="ARBA00022759"/>
    </source>
</evidence>
<comment type="caution">
    <text evidence="15">The sequence shown here is derived from an EMBL/GenBank/DDBJ whole genome shotgun (WGS) entry which is preliminary data.</text>
</comment>
<sequence length="163" mass="17937">MQPKPRVILGIDPGFGRMGYGVIEILQGTVHYRIADCVETISTMPHAERLQYMWRELNALIEKHQPNMVAVEKLFFSKNEKTALAVAETRGVILLAAQEHKIPIVEFTPLQVKVALSGYGKADKKQVAYMVVRILGLTATPLLDDTTDALAIAICAAHTNTPA</sequence>
<dbReference type="InterPro" id="IPR036397">
    <property type="entry name" value="RNaseH_sf"/>
</dbReference>
<dbReference type="HAMAP" id="MF_00034">
    <property type="entry name" value="RuvC"/>
    <property type="match status" value="1"/>
</dbReference>
<evidence type="ECO:0000256" key="9">
    <source>
        <dbReference type="ARBA" id="ARBA00023125"/>
    </source>
</evidence>
<keyword evidence="10 13" id="KW-0233">DNA recombination</keyword>
<keyword evidence="3 13" id="KW-0540">Nuclease</keyword>
<evidence type="ECO:0000313" key="15">
    <source>
        <dbReference type="EMBL" id="OGZ46193.1"/>
    </source>
</evidence>
<dbReference type="SUPFAM" id="SSF53098">
    <property type="entry name" value="Ribonuclease H-like"/>
    <property type="match status" value="1"/>
</dbReference>
<dbReference type="InterPro" id="IPR012337">
    <property type="entry name" value="RNaseH-like_sf"/>
</dbReference>
<evidence type="ECO:0000256" key="1">
    <source>
        <dbReference type="ARBA" id="ARBA00009518"/>
    </source>
</evidence>
<dbReference type="GO" id="GO:0008821">
    <property type="term" value="F:crossover junction DNA endonuclease activity"/>
    <property type="evidence" value="ECO:0007669"/>
    <property type="project" value="UniProtKB-UniRule"/>
</dbReference>
<evidence type="ECO:0000313" key="16">
    <source>
        <dbReference type="Proteomes" id="UP000177785"/>
    </source>
</evidence>
<feature type="active site" evidence="13">
    <location>
        <position position="145"/>
    </location>
</feature>
<gene>
    <name evidence="13" type="primary">ruvC</name>
    <name evidence="15" type="ORF">A2756_06335</name>
</gene>
<protein>
    <recommendedName>
        <fullName evidence="13 14">Crossover junction endodeoxyribonuclease RuvC</fullName>
        <ecNumber evidence="13 14">3.1.21.10</ecNumber>
    </recommendedName>
    <alternativeName>
        <fullName evidence="13">Holliday junction nuclease RuvC</fullName>
    </alternativeName>
    <alternativeName>
        <fullName evidence="13">Holliday junction resolvase RuvC</fullName>
    </alternativeName>
</protein>
<evidence type="ECO:0000256" key="8">
    <source>
        <dbReference type="ARBA" id="ARBA00022842"/>
    </source>
</evidence>
<dbReference type="NCBIfam" id="NF000711">
    <property type="entry name" value="PRK00039.2-1"/>
    <property type="match status" value="1"/>
</dbReference>
<dbReference type="EC" id="3.1.21.10" evidence="13 14"/>
<dbReference type="GO" id="GO:0005737">
    <property type="term" value="C:cytoplasm"/>
    <property type="evidence" value="ECO:0007669"/>
    <property type="project" value="UniProtKB-SubCell"/>
</dbReference>
<keyword evidence="2 13" id="KW-0963">Cytoplasm</keyword>
<evidence type="ECO:0000256" key="4">
    <source>
        <dbReference type="ARBA" id="ARBA00022723"/>
    </source>
</evidence>
<evidence type="ECO:0000256" key="3">
    <source>
        <dbReference type="ARBA" id="ARBA00022722"/>
    </source>
</evidence>
<comment type="cofactor">
    <cofactor evidence="13">
        <name>Mg(2+)</name>
        <dbReference type="ChEBI" id="CHEBI:18420"/>
    </cofactor>
    <text evidence="13">Binds 2 Mg(2+) ion per subunit.</text>
</comment>
<comment type="subcellular location">
    <subcellularLocation>
        <location evidence="13">Cytoplasm</location>
    </subcellularLocation>
</comment>
<comment type="similarity">
    <text evidence="1 13">Belongs to the RuvC family.</text>
</comment>
<keyword evidence="4 13" id="KW-0479">Metal-binding</keyword>
<comment type="catalytic activity">
    <reaction evidence="12 13">
        <text>Endonucleolytic cleavage at a junction such as a reciprocal single-stranded crossover between two homologous DNA duplexes (Holliday junction).</text>
        <dbReference type="EC" id="3.1.21.10"/>
    </reaction>
</comment>
<feature type="binding site" evidence="13">
    <location>
        <position position="12"/>
    </location>
    <ligand>
        <name>Mg(2+)</name>
        <dbReference type="ChEBI" id="CHEBI:18420"/>
        <label>1</label>
    </ligand>
</feature>
<dbReference type="NCBIfam" id="TIGR00228">
    <property type="entry name" value="ruvC"/>
    <property type="match status" value="1"/>
</dbReference>
<evidence type="ECO:0000256" key="14">
    <source>
        <dbReference type="NCBIfam" id="TIGR00228"/>
    </source>
</evidence>
<evidence type="ECO:0000256" key="11">
    <source>
        <dbReference type="ARBA" id="ARBA00023204"/>
    </source>
</evidence>